<comment type="caution">
    <text evidence="1">The sequence shown here is derived from an EMBL/GenBank/DDBJ whole genome shotgun (WGS) entry which is preliminary data.</text>
</comment>
<organism evidence="1 2">
    <name type="scientific">Acrocarpospora phusangensis</name>
    <dbReference type="NCBI Taxonomy" id="1070424"/>
    <lineage>
        <taxon>Bacteria</taxon>
        <taxon>Bacillati</taxon>
        <taxon>Actinomycetota</taxon>
        <taxon>Actinomycetes</taxon>
        <taxon>Streptosporangiales</taxon>
        <taxon>Streptosporangiaceae</taxon>
        <taxon>Acrocarpospora</taxon>
    </lineage>
</organism>
<dbReference type="Proteomes" id="UP000640052">
    <property type="component" value="Unassembled WGS sequence"/>
</dbReference>
<dbReference type="AlphaFoldDB" id="A0A919Q5J4"/>
<proteinExistence type="predicted"/>
<accession>A0A919Q5J4</accession>
<gene>
    <name evidence="1" type="ORF">Aph01nite_03210</name>
</gene>
<name>A0A919Q5J4_9ACTN</name>
<reference evidence="1" key="1">
    <citation type="submission" date="2021-01" db="EMBL/GenBank/DDBJ databases">
        <title>Whole genome shotgun sequence of Acrocarpospora phusangensis NBRC 108782.</title>
        <authorList>
            <person name="Komaki H."/>
            <person name="Tamura T."/>
        </authorList>
    </citation>
    <scope>NUCLEOTIDE SEQUENCE</scope>
    <source>
        <strain evidence="1">NBRC 108782</strain>
    </source>
</reference>
<sequence length="68" mass="7783">MNTYDLPGVEGIRKSDPSLFGIARHRRRMRKGSAYDLDRLGPWPHHEHEVDHVVTDVLQALEVLHGEA</sequence>
<keyword evidence="2" id="KW-1185">Reference proteome</keyword>
<evidence type="ECO:0000313" key="2">
    <source>
        <dbReference type="Proteomes" id="UP000640052"/>
    </source>
</evidence>
<protein>
    <submittedName>
        <fullName evidence="1">Uncharacterized protein</fullName>
    </submittedName>
</protein>
<evidence type="ECO:0000313" key="1">
    <source>
        <dbReference type="EMBL" id="GIH22011.1"/>
    </source>
</evidence>
<dbReference type="EMBL" id="BOOA01000002">
    <property type="protein sequence ID" value="GIH22011.1"/>
    <property type="molecule type" value="Genomic_DNA"/>
</dbReference>